<name>A0A512AVD5_9BACT</name>
<evidence type="ECO:0000313" key="5">
    <source>
        <dbReference type="EMBL" id="GEO03684.1"/>
    </source>
</evidence>
<keyword evidence="3" id="KW-1133">Transmembrane helix</keyword>
<dbReference type="PANTHER" id="PTHR10161:SF14">
    <property type="entry name" value="TARTRATE-RESISTANT ACID PHOSPHATASE TYPE 5"/>
    <property type="match status" value="1"/>
</dbReference>
<dbReference type="Pfam" id="PF00149">
    <property type="entry name" value="Metallophos"/>
    <property type="match status" value="1"/>
</dbReference>
<dbReference type="Proteomes" id="UP000321532">
    <property type="component" value="Unassembled WGS sequence"/>
</dbReference>
<evidence type="ECO:0000256" key="3">
    <source>
        <dbReference type="SAM" id="Phobius"/>
    </source>
</evidence>
<keyword evidence="2" id="KW-0378">Hydrolase</keyword>
<dbReference type="PANTHER" id="PTHR10161">
    <property type="entry name" value="TARTRATE-RESISTANT ACID PHOSPHATASE TYPE 5"/>
    <property type="match status" value="1"/>
</dbReference>
<evidence type="ECO:0000256" key="2">
    <source>
        <dbReference type="ARBA" id="ARBA00022801"/>
    </source>
</evidence>
<evidence type="ECO:0000259" key="4">
    <source>
        <dbReference type="Pfam" id="PF00149"/>
    </source>
</evidence>
<keyword evidence="1" id="KW-0732">Signal</keyword>
<evidence type="ECO:0000256" key="1">
    <source>
        <dbReference type="ARBA" id="ARBA00022729"/>
    </source>
</evidence>
<gene>
    <name evidence="5" type="ORF">AAE02nite_13480</name>
</gene>
<feature type="domain" description="Calcineurin-like phosphoesterase" evidence="4">
    <location>
        <begin position="54"/>
        <end position="253"/>
    </location>
</feature>
<feature type="transmembrane region" description="Helical" evidence="3">
    <location>
        <begin position="6"/>
        <end position="23"/>
    </location>
</feature>
<keyword evidence="3" id="KW-0472">Membrane</keyword>
<dbReference type="SUPFAM" id="SSF56300">
    <property type="entry name" value="Metallo-dependent phosphatases"/>
    <property type="match status" value="1"/>
</dbReference>
<keyword evidence="6" id="KW-1185">Reference proteome</keyword>
<sequence>MVYHYFLYFFISLCLCFLAAYLLERRYRRRPYFKLQADHCPASLSDLEKPVHSVALLGDPGSITDSENDPILVLMRKWMEKNGPDGTLIILGDNIYPTGLPPFSGFKREQAERRIMAQLNTFKKHQGQVIYLSGNHDWNKGRSNGYQYVLEQQEFIRKELNNTHSYLPLDGCPGPVSRPLVPGLQLIIINTQWWVQRGLRPIGKNYNCTVETEEQFFQELSLLLEQHRNDCVVLAAHHPLFSNAQHGGHSTVKQHFFPLTAAHKKLYVPLPVAGSVYPVYRKFFGAYEDMAHPRYRRLRKKLLRLLHQHKNIIYAAGHDHNLQYFPIRGNHYLVSGSGSKTAFVKKGGKAAFTHEHKGFFVVDYYAPNEVWLRALEPPTLLSHAQEIIFQRKVLGS</sequence>
<proteinExistence type="predicted"/>
<reference evidence="5 6" key="1">
    <citation type="submission" date="2019-07" db="EMBL/GenBank/DDBJ databases">
        <title>Whole genome shotgun sequence of Adhaeribacter aerolatus NBRC 106133.</title>
        <authorList>
            <person name="Hosoyama A."/>
            <person name="Uohara A."/>
            <person name="Ohji S."/>
            <person name="Ichikawa N."/>
        </authorList>
    </citation>
    <scope>NUCLEOTIDE SEQUENCE [LARGE SCALE GENOMIC DNA]</scope>
    <source>
        <strain evidence="5 6">NBRC 106133</strain>
    </source>
</reference>
<accession>A0A512AVD5</accession>
<organism evidence="5 6">
    <name type="scientific">Adhaeribacter aerolatus</name>
    <dbReference type="NCBI Taxonomy" id="670289"/>
    <lineage>
        <taxon>Bacteria</taxon>
        <taxon>Pseudomonadati</taxon>
        <taxon>Bacteroidota</taxon>
        <taxon>Cytophagia</taxon>
        <taxon>Cytophagales</taxon>
        <taxon>Hymenobacteraceae</taxon>
        <taxon>Adhaeribacter</taxon>
    </lineage>
</organism>
<keyword evidence="3" id="KW-0812">Transmembrane</keyword>
<dbReference type="EMBL" id="BJYS01000007">
    <property type="protein sequence ID" value="GEO03684.1"/>
    <property type="molecule type" value="Genomic_DNA"/>
</dbReference>
<evidence type="ECO:0000313" key="6">
    <source>
        <dbReference type="Proteomes" id="UP000321532"/>
    </source>
</evidence>
<dbReference type="InterPro" id="IPR051558">
    <property type="entry name" value="Metallophosphoesterase_PAP"/>
</dbReference>
<dbReference type="InterPro" id="IPR029052">
    <property type="entry name" value="Metallo-depent_PP-like"/>
</dbReference>
<dbReference type="AlphaFoldDB" id="A0A512AVD5"/>
<protein>
    <recommendedName>
        <fullName evidence="4">Calcineurin-like phosphoesterase domain-containing protein</fullName>
    </recommendedName>
</protein>
<dbReference type="OrthoDB" id="333971at2"/>
<dbReference type="GO" id="GO:0016787">
    <property type="term" value="F:hydrolase activity"/>
    <property type="evidence" value="ECO:0007669"/>
    <property type="project" value="UniProtKB-KW"/>
</dbReference>
<dbReference type="InterPro" id="IPR004843">
    <property type="entry name" value="Calcineurin-like_PHP"/>
</dbReference>
<comment type="caution">
    <text evidence="5">The sequence shown here is derived from an EMBL/GenBank/DDBJ whole genome shotgun (WGS) entry which is preliminary data.</text>
</comment>
<dbReference type="Gene3D" id="3.60.21.10">
    <property type="match status" value="2"/>
</dbReference>